<keyword evidence="1" id="KW-0812">Transmembrane</keyword>
<reference evidence="2 4" key="1">
    <citation type="submission" date="2019-01" db="EMBL/GenBank/DDBJ databases">
        <title>Draft genome sequences of three monokaryotic isolates of the white-rot basidiomycete fungus Dichomitus squalens.</title>
        <authorList>
            <consortium name="DOE Joint Genome Institute"/>
            <person name="Lopez S.C."/>
            <person name="Andreopoulos B."/>
            <person name="Pangilinan J."/>
            <person name="Lipzen A."/>
            <person name="Riley R."/>
            <person name="Ahrendt S."/>
            <person name="Ng V."/>
            <person name="Barry K."/>
            <person name="Daum C."/>
            <person name="Grigoriev I.V."/>
            <person name="Hilden K.S."/>
            <person name="Makela M.R."/>
            <person name="de Vries R.P."/>
        </authorList>
    </citation>
    <scope>NUCLEOTIDE SEQUENCE [LARGE SCALE GENOMIC DNA]</scope>
    <source>
        <strain evidence="3 4">CBS 464.89</strain>
        <strain evidence="2">OM18370.1</strain>
    </source>
</reference>
<accession>A0A4Q9MVT0</accession>
<proteinExistence type="predicted"/>
<dbReference type="EMBL" id="ML143396">
    <property type="protein sequence ID" value="TBU32090.1"/>
    <property type="molecule type" value="Genomic_DNA"/>
</dbReference>
<name>A0A4Q9MVT0_9APHY</name>
<feature type="transmembrane region" description="Helical" evidence="1">
    <location>
        <begin position="40"/>
        <end position="56"/>
    </location>
</feature>
<evidence type="ECO:0000313" key="2">
    <source>
        <dbReference type="EMBL" id="TBU32090.1"/>
    </source>
</evidence>
<dbReference type="EMBL" id="ML145121">
    <property type="protein sequence ID" value="TBU58772.1"/>
    <property type="molecule type" value="Genomic_DNA"/>
</dbReference>
<evidence type="ECO:0000256" key="1">
    <source>
        <dbReference type="SAM" id="Phobius"/>
    </source>
</evidence>
<evidence type="ECO:0000313" key="3">
    <source>
        <dbReference type="EMBL" id="TBU58772.1"/>
    </source>
</evidence>
<dbReference type="Proteomes" id="UP000292082">
    <property type="component" value="Unassembled WGS sequence"/>
</dbReference>
<keyword evidence="1" id="KW-1133">Transmembrane helix</keyword>
<sequence length="67" mass="7479">MDALRARSRARFPFPLFPLFSQPATPPASCVASMTIAPLYLHFWLACPPVSVLLYAQRMRAQEGRAS</sequence>
<gene>
    <name evidence="3" type="ORF">BD310DRAFT_926523</name>
    <name evidence="2" type="ORF">BD311DRAFT_751269</name>
</gene>
<protein>
    <submittedName>
        <fullName evidence="2">Uncharacterized protein</fullName>
    </submittedName>
</protein>
<evidence type="ECO:0000313" key="4">
    <source>
        <dbReference type="Proteomes" id="UP000292082"/>
    </source>
</evidence>
<organism evidence="2">
    <name type="scientific">Dichomitus squalens</name>
    <dbReference type="NCBI Taxonomy" id="114155"/>
    <lineage>
        <taxon>Eukaryota</taxon>
        <taxon>Fungi</taxon>
        <taxon>Dikarya</taxon>
        <taxon>Basidiomycota</taxon>
        <taxon>Agaricomycotina</taxon>
        <taxon>Agaricomycetes</taxon>
        <taxon>Polyporales</taxon>
        <taxon>Polyporaceae</taxon>
        <taxon>Dichomitus</taxon>
    </lineage>
</organism>
<dbReference type="AlphaFoldDB" id="A0A4Q9MVT0"/>
<keyword evidence="4" id="KW-1185">Reference proteome</keyword>
<keyword evidence="1" id="KW-0472">Membrane</keyword>
<dbReference type="Proteomes" id="UP000292957">
    <property type="component" value="Unassembled WGS sequence"/>
</dbReference>